<accession>A0A6G1HZ34</accession>
<dbReference type="EMBL" id="ML996693">
    <property type="protein sequence ID" value="KAF2401097.1"/>
    <property type="molecule type" value="Genomic_DNA"/>
</dbReference>
<reference evidence="2" key="1">
    <citation type="journal article" date="2020" name="Stud. Mycol.">
        <title>101 Dothideomycetes genomes: a test case for predicting lifestyles and emergence of pathogens.</title>
        <authorList>
            <person name="Haridas S."/>
            <person name="Albert R."/>
            <person name="Binder M."/>
            <person name="Bloem J."/>
            <person name="Labutti K."/>
            <person name="Salamov A."/>
            <person name="Andreopoulos B."/>
            <person name="Baker S."/>
            <person name="Barry K."/>
            <person name="Bills G."/>
            <person name="Bluhm B."/>
            <person name="Cannon C."/>
            <person name="Castanera R."/>
            <person name="Culley D."/>
            <person name="Daum C."/>
            <person name="Ezra D."/>
            <person name="Gonzalez J."/>
            <person name="Henrissat B."/>
            <person name="Kuo A."/>
            <person name="Liang C."/>
            <person name="Lipzen A."/>
            <person name="Lutzoni F."/>
            <person name="Magnuson J."/>
            <person name="Mondo S."/>
            <person name="Nolan M."/>
            <person name="Ohm R."/>
            <person name="Pangilinan J."/>
            <person name="Park H.-J."/>
            <person name="Ramirez L."/>
            <person name="Alfaro M."/>
            <person name="Sun H."/>
            <person name="Tritt A."/>
            <person name="Yoshinaga Y."/>
            <person name="Zwiers L.-H."/>
            <person name="Turgeon B."/>
            <person name="Goodwin S."/>
            <person name="Spatafora J."/>
            <person name="Crous P."/>
            <person name="Grigoriev I."/>
        </authorList>
    </citation>
    <scope>NUCLEOTIDE SEQUENCE</scope>
    <source>
        <strain evidence="2">CBS 262.69</strain>
    </source>
</reference>
<dbReference type="Proteomes" id="UP000799640">
    <property type="component" value="Unassembled WGS sequence"/>
</dbReference>
<dbReference type="PANTHER" id="PTHR28106">
    <property type="entry name" value="MITOCHONDRIAL ATPASE COMPLEX SUBUNIT ATP10"/>
    <property type="match status" value="1"/>
</dbReference>
<proteinExistence type="predicted"/>
<protein>
    <recommendedName>
        <fullName evidence="4">F1F0 ATP synthase assembly protein Atp10</fullName>
    </recommendedName>
</protein>
<feature type="region of interest" description="Disordered" evidence="1">
    <location>
        <begin position="26"/>
        <end position="90"/>
    </location>
</feature>
<dbReference type="AlphaFoldDB" id="A0A6G1HZ34"/>
<organism evidence="2 3">
    <name type="scientific">Trichodelitschia bisporula</name>
    <dbReference type="NCBI Taxonomy" id="703511"/>
    <lineage>
        <taxon>Eukaryota</taxon>
        <taxon>Fungi</taxon>
        <taxon>Dikarya</taxon>
        <taxon>Ascomycota</taxon>
        <taxon>Pezizomycotina</taxon>
        <taxon>Dothideomycetes</taxon>
        <taxon>Dothideomycetes incertae sedis</taxon>
        <taxon>Phaeotrichales</taxon>
        <taxon>Phaeotrichaceae</taxon>
        <taxon>Trichodelitschia</taxon>
    </lineage>
</organism>
<name>A0A6G1HZ34_9PEZI</name>
<evidence type="ECO:0008006" key="4">
    <source>
        <dbReference type="Google" id="ProtNLM"/>
    </source>
</evidence>
<dbReference type="GO" id="GO:0005743">
    <property type="term" value="C:mitochondrial inner membrane"/>
    <property type="evidence" value="ECO:0007669"/>
    <property type="project" value="TreeGrafter"/>
</dbReference>
<feature type="compositionally biased region" description="Pro residues" evidence="1">
    <location>
        <begin position="43"/>
        <end position="57"/>
    </location>
</feature>
<feature type="region of interest" description="Disordered" evidence="1">
    <location>
        <begin position="305"/>
        <end position="327"/>
    </location>
</feature>
<dbReference type="GO" id="GO:0033615">
    <property type="term" value="P:mitochondrial proton-transporting ATP synthase complex assembly"/>
    <property type="evidence" value="ECO:0007669"/>
    <property type="project" value="TreeGrafter"/>
</dbReference>
<sequence>MRKSHLTLLRTLAYSAPTRQCRSCAFSTLPRRQNTPPTTKLTTPPPPPRDPEPPLPPTKDRDEEDTTPHPLGRPIGLSHPPNPAASPRRTWREAHASLTNYDKHLARREELKATLSVPYFRDFTRMNRERGKTWLANERLWKAEAARWFPNLRGRTLGSGGVVRDVVPLLKGRVSLVCVFSRSWAEAQVRSFVGEEENPEVRRAIKGSGGRAQIVEVNVEEGALFAAILKLFERRLRGMRDEKDWEKYFLLRSLPKEVREEIGVVNGKVGYVYLVDENCKIRWAGSGDANETEKQALVRGLNRLIEGKTATPRPTDAPGQKQTSAST</sequence>
<dbReference type="InterPro" id="IPR007849">
    <property type="entry name" value="ATP10"/>
</dbReference>
<keyword evidence="3" id="KW-1185">Reference proteome</keyword>
<dbReference type="Pfam" id="PF05176">
    <property type="entry name" value="ATP-synt_10"/>
    <property type="match status" value="1"/>
</dbReference>
<evidence type="ECO:0000313" key="2">
    <source>
        <dbReference type="EMBL" id="KAF2401097.1"/>
    </source>
</evidence>
<gene>
    <name evidence="2" type="ORF">EJ06DRAFT_529256</name>
</gene>
<dbReference type="PANTHER" id="PTHR28106:SF1">
    <property type="entry name" value="MITOCHONDRIAL ATPASE COMPLEX SUBUNIT ATP10"/>
    <property type="match status" value="1"/>
</dbReference>
<dbReference type="OrthoDB" id="17089at2759"/>
<evidence type="ECO:0000313" key="3">
    <source>
        <dbReference type="Proteomes" id="UP000799640"/>
    </source>
</evidence>
<evidence type="ECO:0000256" key="1">
    <source>
        <dbReference type="SAM" id="MobiDB-lite"/>
    </source>
</evidence>